<evidence type="ECO:0000256" key="6">
    <source>
        <dbReference type="SAM" id="MobiDB-lite"/>
    </source>
</evidence>
<dbReference type="RefSeq" id="WP_141442741.1">
    <property type="nucleotide sequence ID" value="NZ_CP038231.1"/>
</dbReference>
<sequence>MDRRQRHGVDSPYAWAAVPGDAGQSRQTDLSISSPSSHSARMSWHLGWYVGRSFMLCSALACILLTGLLDLFEGLDQLRRLSGHIHQAALKAMTLAGLHAPFYFTYVLPFGILLGGMACLHRLERRSELVAARAAGLSPWQFLAVPVGCAILMGLLTTALFSPLSSVMYRHADHLNASWAGKQHGLGQHPLEELWLRQPSGAPDTVIFLHLRHVVFGPETVQAGNATLLKVAGKRVFKARVETGAGLLDKGGWHFNSGKLYQTGHGGTATGPFSLHTPYGPEAMKGAIATNAESVSFWALPTTARHLHAMGFPVAAYRLRWQGWLALPTLCAAMALMAAGFSMAPERRSGHGHLIIQGVLAGFAFFACARTAEQLGRIGAVPPALAAWAPVVAGLCLGAAMLIHREEK</sequence>
<keyword evidence="2" id="KW-1003">Cell membrane</keyword>
<feature type="transmembrane region" description="Helical" evidence="7">
    <location>
        <begin position="100"/>
        <end position="120"/>
    </location>
</feature>
<evidence type="ECO:0000256" key="4">
    <source>
        <dbReference type="ARBA" id="ARBA00022989"/>
    </source>
</evidence>
<dbReference type="AlphaFoldDB" id="A0A4Y6U9H1"/>
<dbReference type="Proteomes" id="UP000318709">
    <property type="component" value="Chromosome"/>
</dbReference>
<dbReference type="Pfam" id="PF03739">
    <property type="entry name" value="LptF_LptG"/>
    <property type="match status" value="1"/>
</dbReference>
<keyword evidence="3 7" id="KW-0812">Transmembrane</keyword>
<dbReference type="EMBL" id="CP038231">
    <property type="protein sequence ID" value="QDH13097.1"/>
    <property type="molecule type" value="Genomic_DNA"/>
</dbReference>
<feature type="transmembrane region" description="Helical" evidence="7">
    <location>
        <begin position="321"/>
        <end position="342"/>
    </location>
</feature>
<dbReference type="KEGG" id="swf:E3E12_01545"/>
<keyword evidence="5 7" id="KW-0472">Membrane</keyword>
<protein>
    <submittedName>
        <fullName evidence="8">LptF/LptG family permease</fullName>
    </submittedName>
</protein>
<evidence type="ECO:0000256" key="3">
    <source>
        <dbReference type="ARBA" id="ARBA00022692"/>
    </source>
</evidence>
<evidence type="ECO:0000256" key="1">
    <source>
        <dbReference type="ARBA" id="ARBA00004651"/>
    </source>
</evidence>
<name>A0A4Y6U9H1_9PROT</name>
<reference evidence="8 9" key="1">
    <citation type="submission" date="2019-03" db="EMBL/GenBank/DDBJ databases">
        <title>The complete genome sequence of Swingsia_sp. F3b2 LMG30590(T).</title>
        <authorList>
            <person name="Chua K.-O."/>
            <person name="Chan K.-G."/>
            <person name="See-Too W.-S."/>
        </authorList>
    </citation>
    <scope>NUCLEOTIDE SEQUENCE [LARGE SCALE GENOMIC DNA]</scope>
    <source>
        <strain evidence="8 9">F3b2</strain>
    </source>
</reference>
<feature type="compositionally biased region" description="Polar residues" evidence="6">
    <location>
        <begin position="24"/>
        <end position="38"/>
    </location>
</feature>
<feature type="transmembrane region" description="Helical" evidence="7">
    <location>
        <begin position="140"/>
        <end position="161"/>
    </location>
</feature>
<dbReference type="GO" id="GO:0015920">
    <property type="term" value="P:lipopolysaccharide transport"/>
    <property type="evidence" value="ECO:0007669"/>
    <property type="project" value="TreeGrafter"/>
</dbReference>
<gene>
    <name evidence="8" type="ORF">E3E12_01545</name>
</gene>
<feature type="transmembrane region" description="Helical" evidence="7">
    <location>
        <begin position="46"/>
        <end position="69"/>
    </location>
</feature>
<comment type="subcellular location">
    <subcellularLocation>
        <location evidence="1">Cell membrane</location>
        <topology evidence="1">Multi-pass membrane protein</topology>
    </subcellularLocation>
</comment>
<organism evidence="8 9">
    <name type="scientific">Formicincola oecophyllae</name>
    <dbReference type="NCBI Taxonomy" id="2558361"/>
    <lineage>
        <taxon>Bacteria</taxon>
        <taxon>Pseudomonadati</taxon>
        <taxon>Pseudomonadota</taxon>
        <taxon>Alphaproteobacteria</taxon>
        <taxon>Acetobacterales</taxon>
        <taxon>Acetobacteraceae</taxon>
        <taxon>Formicincola</taxon>
    </lineage>
</organism>
<dbReference type="InterPro" id="IPR005495">
    <property type="entry name" value="LptG/LptF_permease"/>
</dbReference>
<dbReference type="GO" id="GO:0043190">
    <property type="term" value="C:ATP-binding cassette (ABC) transporter complex"/>
    <property type="evidence" value="ECO:0007669"/>
    <property type="project" value="TreeGrafter"/>
</dbReference>
<evidence type="ECO:0000313" key="8">
    <source>
        <dbReference type="EMBL" id="QDH13097.1"/>
    </source>
</evidence>
<dbReference type="PANTHER" id="PTHR33529:SF2">
    <property type="entry name" value="LIPOPOLYSACCHARIDE EXPORT SYSTEM PERMEASE PROTEIN LPTG"/>
    <property type="match status" value="1"/>
</dbReference>
<feature type="transmembrane region" description="Helical" evidence="7">
    <location>
        <begin position="384"/>
        <end position="403"/>
    </location>
</feature>
<dbReference type="OrthoDB" id="9798468at2"/>
<evidence type="ECO:0000256" key="5">
    <source>
        <dbReference type="ARBA" id="ARBA00023136"/>
    </source>
</evidence>
<dbReference type="PANTHER" id="PTHR33529">
    <property type="entry name" value="SLR0882 PROTEIN-RELATED"/>
    <property type="match status" value="1"/>
</dbReference>
<evidence type="ECO:0000256" key="2">
    <source>
        <dbReference type="ARBA" id="ARBA00022475"/>
    </source>
</evidence>
<accession>A0A4Y6U9H1</accession>
<evidence type="ECO:0000313" key="9">
    <source>
        <dbReference type="Proteomes" id="UP000318709"/>
    </source>
</evidence>
<feature type="transmembrane region" description="Helical" evidence="7">
    <location>
        <begin position="354"/>
        <end position="372"/>
    </location>
</feature>
<keyword evidence="4 7" id="KW-1133">Transmembrane helix</keyword>
<proteinExistence type="predicted"/>
<keyword evidence="9" id="KW-1185">Reference proteome</keyword>
<evidence type="ECO:0000256" key="7">
    <source>
        <dbReference type="SAM" id="Phobius"/>
    </source>
</evidence>
<feature type="region of interest" description="Disordered" evidence="6">
    <location>
        <begin position="1"/>
        <end position="38"/>
    </location>
</feature>